<comment type="caution">
    <text evidence="1">The sequence shown here is derived from an EMBL/GenBank/DDBJ whole genome shotgun (WGS) entry which is preliminary data.</text>
</comment>
<protein>
    <submittedName>
        <fullName evidence="1">Uncharacterized protein</fullName>
    </submittedName>
</protein>
<accession>A0ACC3NPR9</accession>
<evidence type="ECO:0000313" key="1">
    <source>
        <dbReference type="EMBL" id="KAK3720659.1"/>
    </source>
</evidence>
<organism evidence="1 2">
    <name type="scientific">Vermiconidia calcicola</name>
    <dbReference type="NCBI Taxonomy" id="1690605"/>
    <lineage>
        <taxon>Eukaryota</taxon>
        <taxon>Fungi</taxon>
        <taxon>Dikarya</taxon>
        <taxon>Ascomycota</taxon>
        <taxon>Pezizomycotina</taxon>
        <taxon>Dothideomycetes</taxon>
        <taxon>Dothideomycetidae</taxon>
        <taxon>Mycosphaerellales</taxon>
        <taxon>Extremaceae</taxon>
        <taxon>Vermiconidia</taxon>
    </lineage>
</organism>
<evidence type="ECO:0000313" key="2">
    <source>
        <dbReference type="Proteomes" id="UP001281147"/>
    </source>
</evidence>
<reference evidence="1" key="1">
    <citation type="submission" date="2023-07" db="EMBL/GenBank/DDBJ databases">
        <title>Black Yeasts Isolated from many extreme environments.</title>
        <authorList>
            <person name="Coleine C."/>
            <person name="Stajich J.E."/>
            <person name="Selbmann L."/>
        </authorList>
    </citation>
    <scope>NUCLEOTIDE SEQUENCE</scope>
    <source>
        <strain evidence="1">CCFEE 5714</strain>
    </source>
</reference>
<gene>
    <name evidence="1" type="ORF">LTR37_003709</name>
</gene>
<sequence length="861" mass="93786">MSSKFFTWTKGDRRNASEALKSNGIVPIPAECISIRGMDYARSEKYSSKSHRKPTPLVIEGTAVPNSRHSSRTNESVAFHDAAVQSATSLMAVMNDMLRSPPLSAHLLAQNHQSMLDPMHGRPRSRTAPSTPLVEAPTSELFELPGSVPLNNIDKKTACRQPGDGSVEHLSAKGPASATIAGSIIRPRSSPQETTTPFLGYPSAWTPRLSSRLRSSIDTNPLAKGHTLDDAPGGFFSAHSAENSLVNHSDTPLALSIRRPTYSVLPEPPTSSSLPDFPPVSRVSSSQAVTQARRDHNDPPLLGQADTESSLLDHISELRASHEAHLKSLKETHEKEMASQQAYIAFLEKQRRTTIRPQPVKSDECLPTTTTSCTNVSPSEQRSNTTSDVLLRSLESMVGDEQQYRGLGTPTTSQEFETLKCRVTQLKNIVRKANDNETALKNTIADLEGRLVAANNERLDVLEGFHEACAKVHTLSERKAELNGNHETTNGPITEHKFPDSASNGNPLWQQIQDLRHTVATKDAHIQRLEEVLSAGTNNATGPSPFQSAELSELRRELDSHEQLLATARSDCERYNSLLHAELRRQTRSAARNTQPIEAEIEAQARTVVMEKMIQLKAACEKSGSFQTDPATANTLGAQSAPSVSVLENELLLCTQMVIKHKLDAKNYRKDLRKAYAKIETLQAIALQRPPTPDRQSAGSGRSIPSPELPRTQFARPMPQHQHGTPGTVQSGLGISFFESEKTPTKSLASATAAALLSPRSGVSSAVSSPPPRPKTPLSAHKKLPKPPPSPALKAVARLPTTPPPSNTKLQRNETLRSLSESIISSYAKRDTPPDRNPGTTPPATRSSAPLQSHNWSRAER</sequence>
<keyword evidence="2" id="KW-1185">Reference proteome</keyword>
<dbReference type="EMBL" id="JAUTXU010000021">
    <property type="protein sequence ID" value="KAK3720659.1"/>
    <property type="molecule type" value="Genomic_DNA"/>
</dbReference>
<dbReference type="Proteomes" id="UP001281147">
    <property type="component" value="Unassembled WGS sequence"/>
</dbReference>
<proteinExistence type="predicted"/>
<name>A0ACC3NPR9_9PEZI</name>